<organism evidence="2 3">
    <name type="scientific">Haloplanus litoreus</name>
    <dbReference type="NCBI Taxonomy" id="767515"/>
    <lineage>
        <taxon>Archaea</taxon>
        <taxon>Methanobacteriati</taxon>
        <taxon>Methanobacteriota</taxon>
        <taxon>Stenosarchaea group</taxon>
        <taxon>Halobacteria</taxon>
        <taxon>Halobacteriales</taxon>
        <taxon>Haloferacaceae</taxon>
        <taxon>Haloplanus</taxon>
    </lineage>
</organism>
<evidence type="ECO:0000256" key="1">
    <source>
        <dbReference type="SAM" id="Phobius"/>
    </source>
</evidence>
<dbReference type="EMBL" id="JBHTAT010000001">
    <property type="protein sequence ID" value="MFC7254524.1"/>
    <property type="molecule type" value="Genomic_DNA"/>
</dbReference>
<evidence type="ECO:0000313" key="2">
    <source>
        <dbReference type="EMBL" id="MFC7254524.1"/>
    </source>
</evidence>
<keyword evidence="1" id="KW-1133">Transmembrane helix</keyword>
<name>A0ABD5ZVG1_9EURY</name>
<accession>A0ABD5ZVG1</accession>
<keyword evidence="1" id="KW-0812">Transmembrane</keyword>
<dbReference type="AlphaFoldDB" id="A0ABD5ZVG1"/>
<dbReference type="RefSeq" id="WP_379702727.1">
    <property type="nucleotide sequence ID" value="NZ_JBHTAT010000001.1"/>
</dbReference>
<keyword evidence="3" id="KW-1185">Reference proteome</keyword>
<sequence length="43" mass="4494">MSAQSSSLQYPVGVVAIRRDWAVAAAASPVVLVPVVTLVDRTL</sequence>
<evidence type="ECO:0000313" key="3">
    <source>
        <dbReference type="Proteomes" id="UP001596434"/>
    </source>
</evidence>
<proteinExistence type="predicted"/>
<protein>
    <submittedName>
        <fullName evidence="2">Uncharacterized protein</fullName>
    </submittedName>
</protein>
<feature type="transmembrane region" description="Helical" evidence="1">
    <location>
        <begin position="21"/>
        <end position="39"/>
    </location>
</feature>
<keyword evidence="1" id="KW-0472">Membrane</keyword>
<gene>
    <name evidence="2" type="ORF">ACFQKE_04270</name>
</gene>
<dbReference type="Proteomes" id="UP001596434">
    <property type="component" value="Unassembled WGS sequence"/>
</dbReference>
<dbReference type="GeneID" id="96952838"/>
<reference evidence="2 3" key="1">
    <citation type="journal article" date="2019" name="Int. J. Syst. Evol. Microbiol.">
        <title>The Global Catalogue of Microorganisms (GCM) 10K type strain sequencing project: providing services to taxonomists for standard genome sequencing and annotation.</title>
        <authorList>
            <consortium name="The Broad Institute Genomics Platform"/>
            <consortium name="The Broad Institute Genome Sequencing Center for Infectious Disease"/>
            <person name="Wu L."/>
            <person name="Ma J."/>
        </authorList>
    </citation>
    <scope>NUCLEOTIDE SEQUENCE [LARGE SCALE GENOMIC DNA]</scope>
    <source>
        <strain evidence="2 3">GX21</strain>
    </source>
</reference>
<comment type="caution">
    <text evidence="2">The sequence shown here is derived from an EMBL/GenBank/DDBJ whole genome shotgun (WGS) entry which is preliminary data.</text>
</comment>